<keyword evidence="3 10" id="KW-0285">Flavoprotein</keyword>
<feature type="transmembrane region" description="Helical" evidence="10">
    <location>
        <begin position="125"/>
        <end position="145"/>
    </location>
</feature>
<evidence type="ECO:0000256" key="3">
    <source>
        <dbReference type="ARBA" id="ARBA00022630"/>
    </source>
</evidence>
<comment type="subunit">
    <text evidence="10">The complex is composed of six subunits: RnfA, RnfB, RnfC, RnfD, RnfE and RnfG.</text>
</comment>
<dbReference type="HAMAP" id="MF_00462">
    <property type="entry name" value="RsxD_RnfD"/>
    <property type="match status" value="1"/>
</dbReference>
<comment type="similarity">
    <text evidence="10">Belongs to the NqrB/RnfD family.</text>
</comment>
<dbReference type="EMBL" id="AP027059">
    <property type="protein sequence ID" value="BDU49696.1"/>
    <property type="molecule type" value="Genomic_DNA"/>
</dbReference>
<evidence type="ECO:0000256" key="5">
    <source>
        <dbReference type="ARBA" id="ARBA00022692"/>
    </source>
</evidence>
<dbReference type="GO" id="GO:0022900">
    <property type="term" value="P:electron transport chain"/>
    <property type="evidence" value="ECO:0007669"/>
    <property type="project" value="UniProtKB-UniRule"/>
</dbReference>
<dbReference type="EC" id="7.-.-.-" evidence="10"/>
<evidence type="ECO:0000256" key="10">
    <source>
        <dbReference type="HAMAP-Rule" id="MF_00462"/>
    </source>
</evidence>
<name>A0AAU9DUM7_9FUSO</name>
<evidence type="ECO:0000313" key="11">
    <source>
        <dbReference type="EMBL" id="BDU49696.1"/>
    </source>
</evidence>
<protein>
    <recommendedName>
        <fullName evidence="10">Ion-translocating oxidoreductase complex subunit D</fullName>
        <ecNumber evidence="10">7.-.-.-</ecNumber>
    </recommendedName>
    <alternativeName>
        <fullName evidence="10">Rnf electron transport complex subunit D</fullName>
    </alternativeName>
</protein>
<dbReference type="GO" id="GO:0055085">
    <property type="term" value="P:transmembrane transport"/>
    <property type="evidence" value="ECO:0007669"/>
    <property type="project" value="InterPro"/>
</dbReference>
<keyword evidence="5 10" id="KW-0812">Transmembrane</keyword>
<comment type="caution">
    <text evidence="10">Lacks conserved residue(s) required for the propagation of feature annotation.</text>
</comment>
<dbReference type="InterPro" id="IPR004338">
    <property type="entry name" value="NqrB/RnfD"/>
</dbReference>
<feature type="transmembrane region" description="Helical" evidence="10">
    <location>
        <begin position="184"/>
        <end position="204"/>
    </location>
</feature>
<feature type="transmembrane region" description="Helical" evidence="10">
    <location>
        <begin position="21"/>
        <end position="41"/>
    </location>
</feature>
<evidence type="ECO:0000256" key="6">
    <source>
        <dbReference type="ARBA" id="ARBA00022967"/>
    </source>
</evidence>
<feature type="transmembrane region" description="Helical" evidence="10">
    <location>
        <begin position="234"/>
        <end position="251"/>
    </location>
</feature>
<dbReference type="Pfam" id="PF03116">
    <property type="entry name" value="NQR2_RnfD_RnfE"/>
    <property type="match status" value="1"/>
</dbReference>
<dbReference type="GO" id="GO:0005886">
    <property type="term" value="C:plasma membrane"/>
    <property type="evidence" value="ECO:0007669"/>
    <property type="project" value="UniProtKB-SubCell"/>
</dbReference>
<evidence type="ECO:0000256" key="4">
    <source>
        <dbReference type="ARBA" id="ARBA00022643"/>
    </source>
</evidence>
<dbReference type="RefSeq" id="WP_307904642.1">
    <property type="nucleotide sequence ID" value="NZ_AP027059.1"/>
</dbReference>
<comment type="cofactor">
    <cofactor evidence="10">
        <name>FMN</name>
        <dbReference type="ChEBI" id="CHEBI:58210"/>
    </cofactor>
</comment>
<feature type="transmembrane region" description="Helical" evidence="10">
    <location>
        <begin position="263"/>
        <end position="280"/>
    </location>
</feature>
<dbReference type="InterPro" id="IPR011303">
    <property type="entry name" value="RnfD_bac"/>
</dbReference>
<keyword evidence="10" id="KW-1003">Cell membrane</keyword>
<evidence type="ECO:0000256" key="7">
    <source>
        <dbReference type="ARBA" id="ARBA00022982"/>
    </source>
</evidence>
<evidence type="ECO:0000256" key="1">
    <source>
        <dbReference type="ARBA" id="ARBA00022448"/>
    </source>
</evidence>
<evidence type="ECO:0000256" key="8">
    <source>
        <dbReference type="ARBA" id="ARBA00022989"/>
    </source>
</evidence>
<keyword evidence="6 10" id="KW-1278">Translocase</keyword>
<accession>A0AAU9DUM7</accession>
<feature type="transmembrane region" description="Helical" evidence="10">
    <location>
        <begin position="95"/>
        <end position="113"/>
    </location>
</feature>
<comment type="function">
    <text evidence="10">Part of a membrane-bound complex that couples electron transfer with translocation of ions across the membrane.</text>
</comment>
<evidence type="ECO:0000313" key="12">
    <source>
        <dbReference type="Proteomes" id="UP001321582"/>
    </source>
</evidence>
<dbReference type="Proteomes" id="UP001321582">
    <property type="component" value="Chromosome"/>
</dbReference>
<dbReference type="PANTHER" id="PTHR30578:SF0">
    <property type="entry name" value="ION-TRANSLOCATING OXIDOREDUCTASE COMPLEX SUBUNIT D"/>
    <property type="match status" value="1"/>
</dbReference>
<comment type="subcellular location">
    <subcellularLocation>
        <location evidence="10">Cell membrane</location>
        <topology evidence="10">Multi-pass membrane protein</topology>
    </subcellularLocation>
</comment>
<keyword evidence="8 10" id="KW-1133">Transmembrane helix</keyword>
<dbReference type="PANTHER" id="PTHR30578">
    <property type="entry name" value="ELECTRON TRANSPORT COMPLEX PROTEIN RNFD"/>
    <property type="match status" value="1"/>
</dbReference>
<organism evidence="11 12">
    <name type="scientific">Haliovirga abyssi</name>
    <dbReference type="NCBI Taxonomy" id="2996794"/>
    <lineage>
        <taxon>Bacteria</taxon>
        <taxon>Fusobacteriati</taxon>
        <taxon>Fusobacteriota</taxon>
        <taxon>Fusobacteriia</taxon>
        <taxon>Fusobacteriales</taxon>
        <taxon>Haliovirgaceae</taxon>
        <taxon>Haliovirga</taxon>
    </lineage>
</organism>
<keyword evidence="12" id="KW-1185">Reference proteome</keyword>
<dbReference type="KEGG" id="haby:HLVA_02650"/>
<sequence length="316" mass="34024">MNKKLRVSPSPHIRTKETVENVMWDVVIALTPAILAAIYFFRLGAVKVLSVSIITAVVSEAIAQKLMGRKIQIKDGSAIITGILFAFVVPPTLPWWITMIGAGVSIILGKMVFGGLGHNVFNPALIGRAFLLASWPVAMTSWIGVDGKAGPTILGVLKEHGFSKVLDMFGNQGAMYTKLFLGNVGGSLGETSVLALLIGAGYLLYKKQITWHTPVVYIGTVFVLMWIFGQDPLMEIMSGGLILGAFFMATDMVTTPYTSKGKILFGLGAGILVVWIRLKGGYPEGVAYSILLMNGVTPLINMYTRPRIFGGVKNNG</sequence>
<feature type="transmembrane region" description="Helical" evidence="10">
    <location>
        <begin position="286"/>
        <end position="304"/>
    </location>
</feature>
<reference evidence="11 12" key="1">
    <citation type="submission" date="2022-11" db="EMBL/GenBank/DDBJ databases">
        <title>Haliovirga abyssi gen. nov., sp. nov., a mesophilic fermentative bacterium isolated from the Iheya North hydrothermal field and the proposal of Haliovirgaceae fam. nov.</title>
        <authorList>
            <person name="Miyazaki U."/>
            <person name="Tame A."/>
            <person name="Miyazaki J."/>
            <person name="Takai K."/>
            <person name="Sawayama S."/>
            <person name="Kitajima M."/>
            <person name="Okamoto A."/>
            <person name="Nakagawa S."/>
        </authorList>
    </citation>
    <scope>NUCLEOTIDE SEQUENCE [LARGE SCALE GENOMIC DNA]</scope>
    <source>
        <strain evidence="11 12">IC12</strain>
    </source>
</reference>
<feature type="transmembrane region" description="Helical" evidence="10">
    <location>
        <begin position="211"/>
        <end position="228"/>
    </location>
</feature>
<dbReference type="AlphaFoldDB" id="A0AAU9DUM7"/>
<evidence type="ECO:0000256" key="2">
    <source>
        <dbReference type="ARBA" id="ARBA00022553"/>
    </source>
</evidence>
<keyword evidence="2 10" id="KW-0597">Phosphoprotein</keyword>
<proteinExistence type="inferred from homology"/>
<keyword evidence="9 10" id="KW-0472">Membrane</keyword>
<dbReference type="NCBIfam" id="TIGR01946">
    <property type="entry name" value="rnfD"/>
    <property type="match status" value="1"/>
</dbReference>
<evidence type="ECO:0000256" key="9">
    <source>
        <dbReference type="ARBA" id="ARBA00023136"/>
    </source>
</evidence>
<gene>
    <name evidence="10" type="primary">rnfD</name>
    <name evidence="11" type="ORF">HLVA_02650</name>
</gene>
<keyword evidence="1 10" id="KW-0813">Transport</keyword>
<keyword evidence="4 10" id="KW-0288">FMN</keyword>
<keyword evidence="7 10" id="KW-0249">Electron transport</keyword>